<dbReference type="PATRIC" id="fig|35806.4.peg.4323"/>
<organism evidence="2 3">
    <name type="scientific">Rhodovulum sulfidophilum</name>
    <name type="common">Rhodobacter sulfidophilus</name>
    <dbReference type="NCBI Taxonomy" id="35806"/>
    <lineage>
        <taxon>Bacteria</taxon>
        <taxon>Pseudomonadati</taxon>
        <taxon>Pseudomonadota</taxon>
        <taxon>Alphaproteobacteria</taxon>
        <taxon>Rhodobacterales</taxon>
        <taxon>Paracoccaceae</taxon>
        <taxon>Rhodovulum</taxon>
    </lineage>
</organism>
<evidence type="ECO:0000256" key="1">
    <source>
        <dbReference type="SAM" id="MobiDB-lite"/>
    </source>
</evidence>
<reference evidence="2 3" key="1">
    <citation type="submission" date="2015-02" db="EMBL/GenBank/DDBJ databases">
        <title>Genome sequene of Rhodovulum sulfidophilum DSM 2351.</title>
        <authorList>
            <person name="Nagao N."/>
        </authorList>
    </citation>
    <scope>NUCLEOTIDE SEQUENCE [LARGE SCALE GENOMIC DNA]</scope>
    <source>
        <strain evidence="2 3">DSM 2351</strain>
    </source>
</reference>
<proteinExistence type="predicted"/>
<dbReference type="EMBL" id="AP014800">
    <property type="protein sequence ID" value="BAQ71339.1"/>
    <property type="molecule type" value="Genomic_DNA"/>
</dbReference>
<dbReference type="Proteomes" id="UP000064912">
    <property type="component" value="Chromosome"/>
</dbReference>
<protein>
    <submittedName>
        <fullName evidence="2">Transcription regulator protein</fullName>
    </submittedName>
</protein>
<dbReference type="KEGG" id="rsu:NHU_04225"/>
<name>A0A0D6B982_RHOSU</name>
<gene>
    <name evidence="2" type="ORF">NHU_04225</name>
</gene>
<feature type="region of interest" description="Disordered" evidence="1">
    <location>
        <begin position="118"/>
        <end position="150"/>
    </location>
</feature>
<dbReference type="AlphaFoldDB" id="A0A0D6B982"/>
<evidence type="ECO:0000313" key="3">
    <source>
        <dbReference type="Proteomes" id="UP000064912"/>
    </source>
</evidence>
<accession>A0A0D6B982</accession>
<evidence type="ECO:0000313" key="2">
    <source>
        <dbReference type="EMBL" id="BAQ71339.1"/>
    </source>
</evidence>
<sequence length="150" mass="16203">MVREAMRALAVLGVIEIRPGGGAWVSALDASSLLSQLNVFLGLFEISVDELCQARRPISRRSILRQQAVVEADLDSDFHAPLAKPADPFSLARAAQSLAVPGLEFRKAAAHTDGMARRSIAASAKRRAQAMPPGKPWPPIWHRPGRHPSA</sequence>